<dbReference type="NCBIfam" id="NF003322">
    <property type="entry name" value="PRK04334.1-2"/>
    <property type="match status" value="1"/>
</dbReference>
<dbReference type="EMBL" id="CP002218">
    <property type="protein sequence ID" value="ADN61033.1"/>
    <property type="molecule type" value="Genomic_DNA"/>
</dbReference>
<organism evidence="1">
    <name type="scientific">Burkholderia sp. (strain CCGE1003)</name>
    <dbReference type="NCBI Taxonomy" id="640512"/>
    <lineage>
        <taxon>Bacteria</taxon>
        <taxon>Pseudomonadati</taxon>
        <taxon>Pseudomonadota</taxon>
        <taxon>Betaproteobacteria</taxon>
        <taxon>Burkholderiales</taxon>
        <taxon>Burkholderiaceae</taxon>
        <taxon>Burkholderia</taxon>
    </lineage>
</organism>
<dbReference type="InterPro" id="IPR003374">
    <property type="entry name" value="ApbE-like_sf"/>
</dbReference>
<reference evidence="1" key="1">
    <citation type="submission" date="2010-09" db="EMBL/GenBank/DDBJ databases">
        <title>Complete sequence of chromosome2 of Burkholderia sp. CCGE1003.</title>
        <authorList>
            <consortium name="US DOE Joint Genome Institute"/>
            <person name="Lucas S."/>
            <person name="Copeland A."/>
            <person name="Lapidus A."/>
            <person name="Cheng J.-F."/>
            <person name="Bruce D."/>
            <person name="Goodwin L."/>
            <person name="Pitluck S."/>
            <person name="Daligault H."/>
            <person name="Davenport K."/>
            <person name="Detter J.C."/>
            <person name="Han C."/>
            <person name="Tapia R."/>
            <person name="Land M."/>
            <person name="Hauser L."/>
            <person name="Jeffries C."/>
            <person name="Kyrpides N."/>
            <person name="Ivanova N."/>
            <person name="Ovchinnikova G."/>
            <person name="Martinez-Romero E."/>
            <person name="Rogel M.A."/>
            <person name="Auchtung J."/>
            <person name="Tiedje J.M."/>
            <person name="Woyke T."/>
        </authorList>
    </citation>
    <scope>NUCLEOTIDE SEQUENCE</scope>
    <source>
        <strain evidence="1">CCGE1003</strain>
    </source>
</reference>
<proteinExistence type="predicted"/>
<name>E1TKA7_BURSG</name>
<sequence length="314" mass="33754">MNPTRTRIDATRWHWQHGPIDLILSADGEPAALESAYASCWARFVDVLPELVGELKRLRQPLRADASVHECPLVGAVARRMWCACHPHRARFITPMAAVAGSVADELIGAFAREGITRAYINNGGDIAFHLTEGQQYRVGVFADLSESLANMQRADGLGLDANFTLDERMPIRGIATSGWRGRSFSLGIADSVTVLAHDAASADAAATMIANAVNLEHAGIVRMPASSLKDDTDLGDRLVTVDVPPLPQPLIDFALARGVEAAQRLLERGLIAGAALFLQGRVRTVGMHRPDALAATHRAHLTTEAPCSKYAAC</sequence>
<dbReference type="KEGG" id="bgf:BC1003_5112"/>
<evidence type="ECO:0000313" key="1">
    <source>
        <dbReference type="EMBL" id="ADN61033.1"/>
    </source>
</evidence>
<gene>
    <name evidence="1" type="ordered locus">BC1003_5112</name>
</gene>
<dbReference type="SUPFAM" id="SSF143631">
    <property type="entry name" value="ApbE-like"/>
    <property type="match status" value="1"/>
</dbReference>
<accession>E1TKA7</accession>
<dbReference type="Gene3D" id="3.10.520.10">
    <property type="entry name" value="ApbE-like domains"/>
    <property type="match status" value="1"/>
</dbReference>
<protein>
    <submittedName>
        <fullName evidence="1">ApbE family lipoprotein</fullName>
    </submittedName>
</protein>
<dbReference type="eggNOG" id="COG2122">
    <property type="taxonomic scope" value="Bacteria"/>
</dbReference>
<dbReference type="STRING" id="640512.BC1003_5112"/>
<dbReference type="AlphaFoldDB" id="E1TKA7"/>
<keyword evidence="1" id="KW-0449">Lipoprotein</keyword>
<dbReference type="PIRSF" id="PIRSF006421">
    <property type="entry name" value="UCP006421"/>
    <property type="match status" value="1"/>
</dbReference>
<dbReference type="OrthoDB" id="8990499at2"/>
<dbReference type="HOGENOM" id="CLU_076298_0_0_4"/>
<dbReference type="InterPro" id="IPR007183">
    <property type="entry name" value="UPF0280"/>
</dbReference>